<comment type="catalytic activity">
    <reaction evidence="10">
        <text>L-seryl-[protein] + ATP = O-phospho-L-seryl-[protein] + ADP + H(+)</text>
        <dbReference type="Rhea" id="RHEA:17989"/>
        <dbReference type="Rhea" id="RHEA-COMP:9863"/>
        <dbReference type="Rhea" id="RHEA-COMP:11604"/>
        <dbReference type="ChEBI" id="CHEBI:15378"/>
        <dbReference type="ChEBI" id="CHEBI:29999"/>
        <dbReference type="ChEBI" id="CHEBI:30616"/>
        <dbReference type="ChEBI" id="CHEBI:83421"/>
        <dbReference type="ChEBI" id="CHEBI:456216"/>
        <dbReference type="EC" id="2.7.11.1"/>
    </reaction>
</comment>
<reference evidence="14" key="1">
    <citation type="thesis" date="2021" institute="BYU ScholarsArchive" country="Provo, UT, USA">
        <title>Applications of and Algorithms for Genome Assembly and Genomic Analyses with an Emphasis on Marine Teleosts.</title>
        <authorList>
            <person name="Pickett B.D."/>
        </authorList>
    </citation>
    <scope>NUCLEOTIDE SEQUENCE</scope>
    <source>
        <strain evidence="14">HI-2016</strain>
    </source>
</reference>
<dbReference type="OrthoDB" id="301415at2759"/>
<dbReference type="InterPro" id="IPR011009">
    <property type="entry name" value="Kinase-like_dom_sf"/>
</dbReference>
<accession>A0A8T2NM27</accession>
<evidence type="ECO:0000256" key="5">
    <source>
        <dbReference type="ARBA" id="ARBA00022737"/>
    </source>
</evidence>
<feature type="domain" description="Alpha-type protein kinase" evidence="13">
    <location>
        <begin position="1402"/>
        <end position="1633"/>
    </location>
</feature>
<feature type="region of interest" description="Disordered" evidence="11">
    <location>
        <begin position="1135"/>
        <end position="1290"/>
    </location>
</feature>
<dbReference type="EC" id="2.7.11.1" evidence="2"/>
<proteinExistence type="inferred from homology"/>
<dbReference type="SUPFAM" id="SSF56112">
    <property type="entry name" value="Protein kinase-like (PK-like)"/>
    <property type="match status" value="1"/>
</dbReference>
<feature type="compositionally biased region" description="Basic and acidic residues" evidence="11">
    <location>
        <begin position="1139"/>
        <end position="1148"/>
    </location>
</feature>
<dbReference type="SMART" id="SM00409">
    <property type="entry name" value="IG"/>
    <property type="match status" value="2"/>
</dbReference>
<evidence type="ECO:0000256" key="10">
    <source>
        <dbReference type="ARBA" id="ARBA00048679"/>
    </source>
</evidence>
<feature type="domain" description="Ig-like" evidence="12">
    <location>
        <begin position="1298"/>
        <end position="1386"/>
    </location>
</feature>
<dbReference type="CDD" id="cd16973">
    <property type="entry name" value="Alpha_kinase_ALPK3"/>
    <property type="match status" value="1"/>
</dbReference>
<keyword evidence="15" id="KW-1185">Reference proteome</keyword>
<feature type="region of interest" description="Disordered" evidence="11">
    <location>
        <begin position="883"/>
        <end position="907"/>
    </location>
</feature>
<dbReference type="GO" id="GO:0004674">
    <property type="term" value="F:protein serine/threonine kinase activity"/>
    <property type="evidence" value="ECO:0007669"/>
    <property type="project" value="UniProtKB-KW"/>
</dbReference>
<evidence type="ECO:0000259" key="13">
    <source>
        <dbReference type="PROSITE" id="PS51158"/>
    </source>
</evidence>
<feature type="region of interest" description="Disordered" evidence="11">
    <location>
        <begin position="302"/>
        <end position="411"/>
    </location>
</feature>
<comment type="similarity">
    <text evidence="1">Belongs to the protein kinase superfamily. Alpha-type protein kinase family. ALPK subfamily.</text>
</comment>
<dbReference type="Proteomes" id="UP000824540">
    <property type="component" value="Unassembled WGS sequence"/>
</dbReference>
<dbReference type="InterPro" id="IPR004166">
    <property type="entry name" value="a-kinase_dom"/>
</dbReference>
<name>A0A8T2NM27_9TELE</name>
<dbReference type="InterPro" id="IPR003598">
    <property type="entry name" value="Ig_sub2"/>
</dbReference>
<keyword evidence="5" id="KW-0677">Repeat</keyword>
<dbReference type="Pfam" id="PF07679">
    <property type="entry name" value="I-set"/>
    <property type="match status" value="2"/>
</dbReference>
<feature type="compositionally biased region" description="Polar residues" evidence="11">
    <location>
        <begin position="303"/>
        <end position="320"/>
    </location>
</feature>
<organism evidence="14 15">
    <name type="scientific">Albula glossodonta</name>
    <name type="common">roundjaw bonefish</name>
    <dbReference type="NCBI Taxonomy" id="121402"/>
    <lineage>
        <taxon>Eukaryota</taxon>
        <taxon>Metazoa</taxon>
        <taxon>Chordata</taxon>
        <taxon>Craniata</taxon>
        <taxon>Vertebrata</taxon>
        <taxon>Euteleostomi</taxon>
        <taxon>Actinopterygii</taxon>
        <taxon>Neopterygii</taxon>
        <taxon>Teleostei</taxon>
        <taxon>Albuliformes</taxon>
        <taxon>Albulidae</taxon>
        <taxon>Albula</taxon>
    </lineage>
</organism>
<feature type="compositionally biased region" description="Polar residues" evidence="11">
    <location>
        <begin position="1669"/>
        <end position="1681"/>
    </location>
</feature>
<evidence type="ECO:0000259" key="12">
    <source>
        <dbReference type="PROSITE" id="PS50835"/>
    </source>
</evidence>
<feature type="compositionally biased region" description="Polar residues" evidence="11">
    <location>
        <begin position="335"/>
        <end position="354"/>
    </location>
</feature>
<feature type="compositionally biased region" description="Basic and acidic residues" evidence="11">
    <location>
        <begin position="887"/>
        <end position="903"/>
    </location>
</feature>
<feature type="region of interest" description="Disordered" evidence="11">
    <location>
        <begin position="821"/>
        <end position="847"/>
    </location>
</feature>
<evidence type="ECO:0000256" key="4">
    <source>
        <dbReference type="ARBA" id="ARBA00022679"/>
    </source>
</evidence>
<dbReference type="EMBL" id="JAFBMS010000040">
    <property type="protein sequence ID" value="KAG9340726.1"/>
    <property type="molecule type" value="Genomic_DNA"/>
</dbReference>
<evidence type="ECO:0000256" key="9">
    <source>
        <dbReference type="ARBA" id="ARBA00047899"/>
    </source>
</evidence>
<dbReference type="SUPFAM" id="SSF48726">
    <property type="entry name" value="Immunoglobulin"/>
    <property type="match status" value="2"/>
</dbReference>
<comment type="catalytic activity">
    <reaction evidence="9">
        <text>L-threonyl-[protein] + ATP = O-phospho-L-threonyl-[protein] + ADP + H(+)</text>
        <dbReference type="Rhea" id="RHEA:46608"/>
        <dbReference type="Rhea" id="RHEA-COMP:11060"/>
        <dbReference type="Rhea" id="RHEA-COMP:11605"/>
        <dbReference type="ChEBI" id="CHEBI:15378"/>
        <dbReference type="ChEBI" id="CHEBI:30013"/>
        <dbReference type="ChEBI" id="CHEBI:30616"/>
        <dbReference type="ChEBI" id="CHEBI:61977"/>
        <dbReference type="ChEBI" id="CHEBI:456216"/>
        <dbReference type="EC" id="2.7.11.1"/>
    </reaction>
</comment>
<feature type="region of interest" description="Disordered" evidence="11">
    <location>
        <begin position="607"/>
        <end position="630"/>
    </location>
</feature>
<feature type="region of interest" description="Disordered" evidence="11">
    <location>
        <begin position="183"/>
        <end position="272"/>
    </location>
</feature>
<feature type="compositionally biased region" description="Polar residues" evidence="11">
    <location>
        <begin position="502"/>
        <end position="516"/>
    </location>
</feature>
<evidence type="ECO:0000256" key="7">
    <source>
        <dbReference type="ARBA" id="ARBA00023157"/>
    </source>
</evidence>
<dbReference type="PANTHER" id="PTHR47091">
    <property type="entry name" value="ALPHA-PROTEIN KINASE 2-RELATED"/>
    <property type="match status" value="1"/>
</dbReference>
<dbReference type="InterPro" id="IPR036179">
    <property type="entry name" value="Ig-like_dom_sf"/>
</dbReference>
<evidence type="ECO:0000256" key="2">
    <source>
        <dbReference type="ARBA" id="ARBA00012513"/>
    </source>
</evidence>
<keyword evidence="6" id="KW-0418">Kinase</keyword>
<evidence type="ECO:0000256" key="11">
    <source>
        <dbReference type="SAM" id="MobiDB-lite"/>
    </source>
</evidence>
<keyword evidence="7" id="KW-1015">Disulfide bond</keyword>
<evidence type="ECO:0000256" key="3">
    <source>
        <dbReference type="ARBA" id="ARBA00022527"/>
    </source>
</evidence>
<dbReference type="FunFam" id="2.60.40.10:FF:000069">
    <property type="entry name" value="Alpha-protein kinase 3"/>
    <property type="match status" value="1"/>
</dbReference>
<dbReference type="PROSITE" id="PS50835">
    <property type="entry name" value="IG_LIKE"/>
    <property type="match status" value="2"/>
</dbReference>
<evidence type="ECO:0000256" key="8">
    <source>
        <dbReference type="ARBA" id="ARBA00023319"/>
    </source>
</evidence>
<keyword evidence="3" id="KW-0723">Serine/threonine-protein kinase</keyword>
<protein>
    <recommendedName>
        <fullName evidence="2">non-specific serine/threonine protein kinase</fullName>
        <ecNumber evidence="2">2.7.11.1</ecNumber>
    </recommendedName>
</protein>
<keyword evidence="8" id="KW-0393">Immunoglobulin domain</keyword>
<sequence length="1711" mass="187206">MSSRRPLLRSFSANGRYGSFNVEDVMSSSGRADGRNYLNMRTDNRQSHYKELRSTLCSVMAQLAVETQPSFETTLKSKAVSESCNVKFTCVVSGNPAPELTWYKDDVEMDRYCGLPKYEIFSNGKTHTLQIYNCTQEDAAIYQASARNSKGIVSCSGVLEVGAMNEFKIHQRFFTNLKRKAEGKLKDQEQGRVPVATDPPRTVSPVRAPRRIISPSEPGLTPSASVQDAKPLVQEVQSTQKPKEQPPVAAEKPLTNGFAGNPEPAKEKGKPNFLYVRNTVEIITTRPATKDTLSRKMIKISRVESTVPNGDSTDATSSGPGDNKEASQGGMRPAQNLTESSNPELSGNQQSTTAELHEAPKPEPHLSHQAVREREKSKQKGTPERGPPSTVAPEERLMAEAAAQKEPQSPNAFTSMFFSLRDMFFRSKNKTEDAAVANGMDAPQVHCTRMEEREPPIVPPLHQPETPQARQQEVGVIQTPPPHKKPNEMDWALPSVAHAKSETSQKLQTLNLQGSPTAEDRQRSEQPTMEVPRAGDSLTEPPPCQSKTLCLQPPTVDWNWSPETAPMTLPPAETNVAVHRTQMNGSDTPSKQSQNMHCHANRLDKSQAGLLNGPQNSVLDRGGDPDGPSEHWVTLAVASCPAEQVAEKDVGIGASLGASGDSNLRLQSNTVHVVQDPAEMGGAEILISMIQKKEPKISEKRDDNNINNVPSVVREKAGTEVKENPMNVAPKCKTEGLSGEKCVTDVLVKPPMVVQVKLPDVTQLGEALQKVPEVPGNAPVPTEIPGPKPELHKLELSIPKVPQIPDQMNFLKTRTVDIIQPPTPFADNMPANLEPSNSLKDSTEVRASVMAESPAEAIPVIPALQDVDSSDGFSLPKEIQSTALKDQGAKTAEETHENSHSQKDAGISISSVPIISVSVEDGTTVNKAESESQLKRANSPIVIRSPPKVPTFVVPPITITSTESNPEDNQASAEEVKESLATLQGIKCDPCVTNPEVGRKVTAIPHNVEKITTTKESSTMENNRDVSLGITIPELEDATKPPLIVIESCQEKNLPNAVINLTNADKEQQPKEPLAGSDTPNICPLQKDKLDLEVHTLTCPESPLLSPVTLQKCPVTGTPGIKIPDTLGIPTIQVQSKPSMEKRAKEGVMGDTLLPPVPSSETSPRLRRRDSLTPIPSATPEELASGARRKIFIPKPKGEEVEGSDAQGKKEEVPKRRTLSPEQEAPHKSPSQSRRPSLLQLPAGQKTPPIPRRSPLVSRKKATLEVPKHTEDTAEEQDTLKTEPKSAEKDKLDPLKAPQVIRKIRGEPFPDTTGHLKLWCQFFNVLSDSTIRWYRDEIEIVEVNRSAGDESHVALAIVQVSSRDCGVYSCSIKNEYGMDSTDFLLSADMGEEIEMTPMLFSKGLADPGDWGNKFYGRIVIAESNIGEGCTRKACKVKVIYGLVPLFESGSTCIIKVRNPIPYGKKGDSNLVERNLEITKQECKVQNMIREYCKVFSAEARVAGNFGPVLEVIPLHLMYRPANTIPYATVEADLKGMFLKYCLTDTTGRLIMRTGSEVEQKCCTFQHWIHQWTNGNLLLTQLEGVDGKITNVGVATKMKGYQGLTDRATPKVFEQFVAQHQCNYYCGLLGLRSLQVTDSLAQPTKLKGSRSPMLNRRGSASPQLLRKGGTSPQTPRKVSSSPRLARRMSEPADSKPAVKHKTVEIPKAVRMR</sequence>
<dbReference type="Gene3D" id="3.20.200.10">
    <property type="entry name" value="MHCK/EF2 kinase"/>
    <property type="match status" value="1"/>
</dbReference>
<evidence type="ECO:0000313" key="14">
    <source>
        <dbReference type="EMBL" id="KAG9340726.1"/>
    </source>
</evidence>
<keyword evidence="4" id="KW-0808">Transferase</keyword>
<dbReference type="GO" id="GO:0055013">
    <property type="term" value="P:cardiac muscle cell development"/>
    <property type="evidence" value="ECO:0007669"/>
    <property type="project" value="TreeGrafter"/>
</dbReference>
<dbReference type="Gene3D" id="2.60.40.10">
    <property type="entry name" value="Immunoglobulins"/>
    <property type="match status" value="2"/>
</dbReference>
<gene>
    <name evidence="14" type="ORF">JZ751_020317</name>
</gene>
<dbReference type="GO" id="GO:0005524">
    <property type="term" value="F:ATP binding"/>
    <property type="evidence" value="ECO:0007669"/>
    <property type="project" value="InterPro"/>
</dbReference>
<evidence type="ECO:0000256" key="6">
    <source>
        <dbReference type="ARBA" id="ARBA00022777"/>
    </source>
</evidence>
<dbReference type="PROSITE" id="PS51158">
    <property type="entry name" value="ALPHA_KINASE"/>
    <property type="match status" value="1"/>
</dbReference>
<dbReference type="InterPro" id="IPR007110">
    <property type="entry name" value="Ig-like_dom"/>
</dbReference>
<dbReference type="SMART" id="SM00811">
    <property type="entry name" value="Alpha_kinase"/>
    <property type="match status" value="1"/>
</dbReference>
<feature type="region of interest" description="Disordered" evidence="11">
    <location>
        <begin position="1643"/>
        <end position="1711"/>
    </location>
</feature>
<dbReference type="SMART" id="SM00408">
    <property type="entry name" value="IGc2"/>
    <property type="match status" value="2"/>
</dbReference>
<dbReference type="PANTHER" id="PTHR47091:SF1">
    <property type="entry name" value="ALPHA-PROTEIN KINASE 3"/>
    <property type="match status" value="1"/>
</dbReference>
<evidence type="ECO:0000313" key="15">
    <source>
        <dbReference type="Proteomes" id="UP000824540"/>
    </source>
</evidence>
<feature type="domain" description="Ig-like" evidence="12">
    <location>
        <begin position="69"/>
        <end position="160"/>
    </location>
</feature>
<dbReference type="InterPro" id="IPR003599">
    <property type="entry name" value="Ig_sub"/>
</dbReference>
<dbReference type="InterPro" id="IPR013783">
    <property type="entry name" value="Ig-like_fold"/>
</dbReference>
<dbReference type="Pfam" id="PF02816">
    <property type="entry name" value="Alpha_kinase"/>
    <property type="match status" value="1"/>
</dbReference>
<feature type="region of interest" description="Disordered" evidence="11">
    <location>
        <begin position="497"/>
        <end position="550"/>
    </location>
</feature>
<evidence type="ECO:0000256" key="1">
    <source>
        <dbReference type="ARBA" id="ARBA00008651"/>
    </source>
</evidence>
<feature type="compositionally biased region" description="Basic and acidic residues" evidence="11">
    <location>
        <begin position="355"/>
        <end position="383"/>
    </location>
</feature>
<dbReference type="InterPro" id="IPR013098">
    <property type="entry name" value="Ig_I-set"/>
</dbReference>
<dbReference type="GO" id="GO:0005634">
    <property type="term" value="C:nucleus"/>
    <property type="evidence" value="ECO:0007669"/>
    <property type="project" value="TreeGrafter"/>
</dbReference>
<feature type="compositionally biased region" description="Basic and acidic residues" evidence="11">
    <location>
        <begin position="1262"/>
        <end position="1290"/>
    </location>
</feature>
<comment type="caution">
    <text evidence="14">The sequence shown here is derived from an EMBL/GenBank/DDBJ whole genome shotgun (WGS) entry which is preliminary data.</text>
</comment>